<name>K5W2R4_PHACS</name>
<protein>
    <recommendedName>
        <fullName evidence="7">Methyltransferase domain-containing protein</fullName>
    </recommendedName>
</protein>
<dbReference type="Proteomes" id="UP000008370">
    <property type="component" value="Unassembled WGS sequence"/>
</dbReference>
<dbReference type="KEGG" id="pco:PHACADRAFT_210914"/>
<dbReference type="HOGENOM" id="CLU_051542_1_0_1"/>
<keyword evidence="6" id="KW-1185">Reference proteome</keyword>
<organism evidence="5 6">
    <name type="scientific">Phanerochaete carnosa (strain HHB-10118-sp)</name>
    <name type="common">White-rot fungus</name>
    <name type="synonym">Peniophora carnosa</name>
    <dbReference type="NCBI Taxonomy" id="650164"/>
    <lineage>
        <taxon>Eukaryota</taxon>
        <taxon>Fungi</taxon>
        <taxon>Dikarya</taxon>
        <taxon>Basidiomycota</taxon>
        <taxon>Agaricomycotina</taxon>
        <taxon>Agaricomycetes</taxon>
        <taxon>Polyporales</taxon>
        <taxon>Phanerochaetaceae</taxon>
        <taxon>Phanerochaete</taxon>
    </lineage>
</organism>
<dbReference type="RefSeq" id="XP_007397912.1">
    <property type="nucleotide sequence ID" value="XM_007397850.1"/>
</dbReference>
<accession>K5W2R4</accession>
<comment type="pathway">
    <text evidence="1">Secondary metabolite biosynthesis.</text>
</comment>
<dbReference type="Gene3D" id="3.40.50.150">
    <property type="entry name" value="Vaccinia Virus protein VP39"/>
    <property type="match status" value="1"/>
</dbReference>
<evidence type="ECO:0000256" key="4">
    <source>
        <dbReference type="ARBA" id="ARBA00038314"/>
    </source>
</evidence>
<comment type="similarity">
    <text evidence="4">Belongs to the class I-like SAM-binding methyltransferase superfamily.</text>
</comment>
<evidence type="ECO:0000256" key="2">
    <source>
        <dbReference type="ARBA" id="ARBA00022679"/>
    </source>
</evidence>
<evidence type="ECO:0000256" key="3">
    <source>
        <dbReference type="ARBA" id="ARBA00022691"/>
    </source>
</evidence>
<evidence type="ECO:0000313" key="5">
    <source>
        <dbReference type="EMBL" id="EKM53219.1"/>
    </source>
</evidence>
<keyword evidence="3" id="KW-0949">S-adenosyl-L-methionine</keyword>
<dbReference type="EMBL" id="JH930474">
    <property type="protein sequence ID" value="EKM53219.1"/>
    <property type="molecule type" value="Genomic_DNA"/>
</dbReference>
<dbReference type="OrthoDB" id="2094832at2759"/>
<sequence length="299" mass="34137">MAEITREIEIDLSLIPPLDESLLTLNDEEREFLHKSVTSDDDELKERIVEAQTNAYKQHPYPCIRGFHFVNLFMFENPIYPQVLAAGKLGQTVLLDLGCCMGTDVRKLVHDGYPASNVMGCDLRQEFIEHGYELYQDREQCAIHFFASDIFDVPYPFPADQAPAGPLDTGKVTEMKQLYGKVDHFYTGALFHLFDESTQYALALRVAQLIKRSAGTIVFGRHQGLEEEGYINDHLSRKRYGHSVKSWPLLWKKVFSEIESPEFAESKVVVEAKLSGSFAPHVFRAHGQTDMLYWSVRIV</sequence>
<dbReference type="InterPro" id="IPR029063">
    <property type="entry name" value="SAM-dependent_MTases_sf"/>
</dbReference>
<dbReference type="SUPFAM" id="SSF53335">
    <property type="entry name" value="S-adenosyl-L-methionine-dependent methyltransferases"/>
    <property type="match status" value="1"/>
</dbReference>
<proteinExistence type="inferred from homology"/>
<gene>
    <name evidence="5" type="ORF">PHACADRAFT_210914</name>
</gene>
<dbReference type="GO" id="GO:0016740">
    <property type="term" value="F:transferase activity"/>
    <property type="evidence" value="ECO:0007669"/>
    <property type="project" value="UniProtKB-KW"/>
</dbReference>
<evidence type="ECO:0000313" key="6">
    <source>
        <dbReference type="Proteomes" id="UP000008370"/>
    </source>
</evidence>
<dbReference type="PANTHER" id="PTHR35897:SF1">
    <property type="entry name" value="METHYLTRANSFERASE AUSD"/>
    <property type="match status" value="1"/>
</dbReference>
<reference evidence="5 6" key="1">
    <citation type="journal article" date="2012" name="BMC Genomics">
        <title>Comparative genomics of the white-rot fungi, Phanerochaete carnosa and P. chrysosporium, to elucidate the genetic basis of the distinct wood types they colonize.</title>
        <authorList>
            <person name="Suzuki H."/>
            <person name="MacDonald J."/>
            <person name="Syed K."/>
            <person name="Salamov A."/>
            <person name="Hori C."/>
            <person name="Aerts A."/>
            <person name="Henrissat B."/>
            <person name="Wiebenga A."/>
            <person name="vanKuyk P.A."/>
            <person name="Barry K."/>
            <person name="Lindquist E."/>
            <person name="LaButti K."/>
            <person name="Lapidus A."/>
            <person name="Lucas S."/>
            <person name="Coutinho P."/>
            <person name="Gong Y."/>
            <person name="Samejima M."/>
            <person name="Mahadevan R."/>
            <person name="Abou-Zaid M."/>
            <person name="de Vries R.P."/>
            <person name="Igarashi K."/>
            <person name="Yadav J.S."/>
            <person name="Grigoriev I.V."/>
            <person name="Master E.R."/>
        </authorList>
    </citation>
    <scope>NUCLEOTIDE SEQUENCE [LARGE SCALE GENOMIC DNA]</scope>
    <source>
        <strain evidence="5 6">HHB-10118-sp</strain>
    </source>
</reference>
<dbReference type="AlphaFoldDB" id="K5W2R4"/>
<keyword evidence="2" id="KW-0808">Transferase</keyword>
<evidence type="ECO:0000256" key="1">
    <source>
        <dbReference type="ARBA" id="ARBA00005179"/>
    </source>
</evidence>
<dbReference type="InParanoid" id="K5W2R4"/>
<dbReference type="GeneID" id="18913042"/>
<evidence type="ECO:0008006" key="7">
    <source>
        <dbReference type="Google" id="ProtNLM"/>
    </source>
</evidence>
<dbReference type="PANTHER" id="PTHR35897">
    <property type="entry name" value="METHYLTRANSFERASE AUSD"/>
    <property type="match status" value="1"/>
</dbReference>
<dbReference type="InterPro" id="IPR051654">
    <property type="entry name" value="Meroterpenoid_MTases"/>
</dbReference>